<dbReference type="OMA" id="TMWISII"/>
<comment type="similarity">
    <text evidence="2 9">Belongs to the G-protein coupled receptor 1 family.</text>
</comment>
<name>A0A7M7T138_STRPU</name>
<dbReference type="OrthoDB" id="5781782at2759"/>
<keyword evidence="3 9" id="KW-0812">Transmembrane</keyword>
<dbReference type="InterPro" id="IPR000611">
    <property type="entry name" value="NPY_rcpt"/>
</dbReference>
<evidence type="ECO:0000313" key="12">
    <source>
        <dbReference type="EnsemblMetazoa" id="XP_030846186"/>
    </source>
</evidence>
<keyword evidence="4 10" id="KW-1133">Transmembrane helix</keyword>
<dbReference type="InterPro" id="IPR017452">
    <property type="entry name" value="GPCR_Rhodpsn_7TM"/>
</dbReference>
<dbReference type="FunCoup" id="A0A7M7T138">
    <property type="interactions" value="388"/>
</dbReference>
<evidence type="ECO:0000256" key="3">
    <source>
        <dbReference type="ARBA" id="ARBA00022692"/>
    </source>
</evidence>
<dbReference type="Proteomes" id="UP000007110">
    <property type="component" value="Unassembled WGS sequence"/>
</dbReference>
<dbReference type="Pfam" id="PF00001">
    <property type="entry name" value="7tm_1"/>
    <property type="match status" value="1"/>
</dbReference>
<proteinExistence type="inferred from homology"/>
<keyword evidence="13" id="KW-1185">Reference proteome</keyword>
<dbReference type="RefSeq" id="XP_030846186.1">
    <property type="nucleotide sequence ID" value="XM_030990326.1"/>
</dbReference>
<dbReference type="SMART" id="SM01381">
    <property type="entry name" value="7TM_GPCR_Srsx"/>
    <property type="match status" value="1"/>
</dbReference>
<reference evidence="12" key="2">
    <citation type="submission" date="2021-01" db="UniProtKB">
        <authorList>
            <consortium name="EnsemblMetazoa"/>
        </authorList>
    </citation>
    <scope>IDENTIFICATION</scope>
</reference>
<evidence type="ECO:0000256" key="5">
    <source>
        <dbReference type="ARBA" id="ARBA00023040"/>
    </source>
</evidence>
<dbReference type="AlphaFoldDB" id="A0A7M7T138"/>
<evidence type="ECO:0000256" key="1">
    <source>
        <dbReference type="ARBA" id="ARBA00004141"/>
    </source>
</evidence>
<dbReference type="GO" id="GO:0004983">
    <property type="term" value="F:neuropeptide Y receptor activity"/>
    <property type="evidence" value="ECO:0007669"/>
    <property type="project" value="InterPro"/>
</dbReference>
<accession>A0A7M7T138</accession>
<evidence type="ECO:0000313" key="13">
    <source>
        <dbReference type="Proteomes" id="UP000007110"/>
    </source>
</evidence>
<reference evidence="13" key="1">
    <citation type="submission" date="2015-02" db="EMBL/GenBank/DDBJ databases">
        <title>Genome sequencing for Strongylocentrotus purpuratus.</title>
        <authorList>
            <person name="Murali S."/>
            <person name="Liu Y."/>
            <person name="Vee V."/>
            <person name="English A."/>
            <person name="Wang M."/>
            <person name="Skinner E."/>
            <person name="Han Y."/>
            <person name="Muzny D.M."/>
            <person name="Worley K.C."/>
            <person name="Gibbs R.A."/>
        </authorList>
    </citation>
    <scope>NUCLEOTIDE SEQUENCE</scope>
</reference>
<keyword evidence="8 9" id="KW-0807">Transducer</keyword>
<evidence type="ECO:0000256" key="4">
    <source>
        <dbReference type="ARBA" id="ARBA00022989"/>
    </source>
</evidence>
<feature type="domain" description="G-protein coupled receptors family 1 profile" evidence="11">
    <location>
        <begin position="42"/>
        <end position="302"/>
    </location>
</feature>
<feature type="transmembrane region" description="Helical" evidence="10">
    <location>
        <begin position="244"/>
        <end position="262"/>
    </location>
</feature>
<dbReference type="CDD" id="cd00637">
    <property type="entry name" value="7tm_classA_rhodopsin-like"/>
    <property type="match status" value="1"/>
</dbReference>
<dbReference type="Gene3D" id="1.20.1070.10">
    <property type="entry name" value="Rhodopsin 7-helix transmembrane proteins"/>
    <property type="match status" value="1"/>
</dbReference>
<keyword evidence="7 9" id="KW-0675">Receptor</keyword>
<evidence type="ECO:0000256" key="6">
    <source>
        <dbReference type="ARBA" id="ARBA00023136"/>
    </source>
</evidence>
<dbReference type="PROSITE" id="PS00237">
    <property type="entry name" value="G_PROTEIN_RECEP_F1_1"/>
    <property type="match status" value="1"/>
</dbReference>
<feature type="transmembrane region" description="Helical" evidence="10">
    <location>
        <begin position="282"/>
        <end position="304"/>
    </location>
</feature>
<keyword evidence="6 10" id="KW-0472">Membrane</keyword>
<dbReference type="GeneID" id="764178"/>
<evidence type="ECO:0000256" key="7">
    <source>
        <dbReference type="ARBA" id="ARBA00023170"/>
    </source>
</evidence>
<dbReference type="PROSITE" id="PS50262">
    <property type="entry name" value="G_PROTEIN_RECEP_F1_2"/>
    <property type="match status" value="1"/>
</dbReference>
<feature type="transmembrane region" description="Helical" evidence="10">
    <location>
        <begin position="62"/>
        <end position="79"/>
    </location>
</feature>
<dbReference type="SUPFAM" id="SSF81321">
    <property type="entry name" value="Family A G protein-coupled receptor-like"/>
    <property type="match status" value="1"/>
</dbReference>
<dbReference type="EnsemblMetazoa" id="XM_030990326">
    <property type="protein sequence ID" value="XP_030846186"/>
    <property type="gene ID" value="LOC764178"/>
</dbReference>
<organism evidence="12 13">
    <name type="scientific">Strongylocentrotus purpuratus</name>
    <name type="common">Purple sea urchin</name>
    <dbReference type="NCBI Taxonomy" id="7668"/>
    <lineage>
        <taxon>Eukaryota</taxon>
        <taxon>Metazoa</taxon>
        <taxon>Echinodermata</taxon>
        <taxon>Eleutherozoa</taxon>
        <taxon>Echinozoa</taxon>
        <taxon>Echinoidea</taxon>
        <taxon>Euechinoidea</taxon>
        <taxon>Echinacea</taxon>
        <taxon>Camarodonta</taxon>
        <taxon>Echinidea</taxon>
        <taxon>Strongylocentrotidae</taxon>
        <taxon>Strongylocentrotus</taxon>
    </lineage>
</organism>
<comment type="subcellular location">
    <subcellularLocation>
        <location evidence="1">Membrane</location>
        <topology evidence="1">Multi-pass membrane protein</topology>
    </subcellularLocation>
</comment>
<keyword evidence="5 9" id="KW-0297">G-protein coupled receptor</keyword>
<dbReference type="InParanoid" id="A0A7M7T138"/>
<evidence type="ECO:0000256" key="10">
    <source>
        <dbReference type="SAM" id="Phobius"/>
    </source>
</evidence>
<evidence type="ECO:0000259" key="11">
    <source>
        <dbReference type="PROSITE" id="PS50262"/>
    </source>
</evidence>
<evidence type="ECO:0000256" key="2">
    <source>
        <dbReference type="ARBA" id="ARBA00010663"/>
    </source>
</evidence>
<feature type="transmembrane region" description="Helical" evidence="10">
    <location>
        <begin position="108"/>
        <end position="135"/>
    </location>
</feature>
<dbReference type="PRINTS" id="PR00237">
    <property type="entry name" value="GPCRRHODOPSN"/>
</dbReference>
<evidence type="ECO:0000256" key="9">
    <source>
        <dbReference type="RuleBase" id="RU000688"/>
    </source>
</evidence>
<protein>
    <recommendedName>
        <fullName evidence="11">G-protein coupled receptors family 1 profile domain-containing protein</fullName>
    </recommendedName>
</protein>
<feature type="transmembrane region" description="Helical" evidence="10">
    <location>
        <begin position="30"/>
        <end position="50"/>
    </location>
</feature>
<dbReference type="GO" id="GO:0016020">
    <property type="term" value="C:membrane"/>
    <property type="evidence" value="ECO:0007669"/>
    <property type="project" value="UniProtKB-SubCell"/>
</dbReference>
<feature type="transmembrane region" description="Helical" evidence="10">
    <location>
        <begin position="147"/>
        <end position="168"/>
    </location>
</feature>
<dbReference type="PANTHER" id="PTHR45698:SF1">
    <property type="entry name" value="TRACE AMINE-ASSOCIATED RECEPTOR 13C-LIKE"/>
    <property type="match status" value="1"/>
</dbReference>
<dbReference type="KEGG" id="spu:764178"/>
<dbReference type="PRINTS" id="PR01012">
    <property type="entry name" value="NRPEPTIDEYR"/>
</dbReference>
<feature type="transmembrane region" description="Helical" evidence="10">
    <location>
        <begin position="188"/>
        <end position="207"/>
    </location>
</feature>
<dbReference type="InterPro" id="IPR000276">
    <property type="entry name" value="GPCR_Rhodpsn"/>
</dbReference>
<dbReference type="PANTHER" id="PTHR45698">
    <property type="entry name" value="TRACE AMINE-ASSOCIATED RECEPTOR 19N-RELATED"/>
    <property type="match status" value="1"/>
</dbReference>
<sequence length="350" mass="40233">MELTNNTALYDETDEVKWAFRAIQWNWQTIIRTILAILGILGNTLVIFVYMNRKRMKSCTNTFIVGLAVADLITSFHQFPRPTEISVPPGFLGELYCRTFFAGSNITMWISIIASVFTLTMIAFERYVAVVYAVNYRSIFSKKRPRYVLLSCWVASITLNTQSFYICFLDNEKHTCYVKYPSVHFQRFIGVSFFLIEYFLPMVIMLFTQTRTVMTLRAQARALSSNRKESNGPALSLLQARRRVIEMLFMVVITFIICWTPDQIAYFCYQMGIFDASFLSGSLYTGFVVLAFANCCMNPFIYASRNANFRRALRELFSKGKKNKIHSVNTIAGQEETMADTLAKQGDQMG</sequence>
<evidence type="ECO:0000256" key="8">
    <source>
        <dbReference type="ARBA" id="ARBA00023224"/>
    </source>
</evidence>